<dbReference type="InterPro" id="IPR000182">
    <property type="entry name" value="GNAT_dom"/>
</dbReference>
<evidence type="ECO:0000313" key="3">
    <source>
        <dbReference type="Proteomes" id="UP000509302"/>
    </source>
</evidence>
<protein>
    <submittedName>
        <fullName evidence="2">GNAT family N-acetyltransferase</fullName>
    </submittedName>
</protein>
<dbReference type="PANTHER" id="PTHR43792">
    <property type="entry name" value="GNAT FAMILY, PUTATIVE (AFU_ORTHOLOGUE AFUA_3G00765)-RELATED-RELATED"/>
    <property type="match status" value="1"/>
</dbReference>
<organism evidence="2 3">
    <name type="scientific">Costertonia aggregata</name>
    <dbReference type="NCBI Taxonomy" id="343403"/>
    <lineage>
        <taxon>Bacteria</taxon>
        <taxon>Pseudomonadati</taxon>
        <taxon>Bacteroidota</taxon>
        <taxon>Flavobacteriia</taxon>
        <taxon>Flavobacteriales</taxon>
        <taxon>Flavobacteriaceae</taxon>
        <taxon>Costertonia</taxon>
    </lineage>
</organism>
<dbReference type="AlphaFoldDB" id="A0A7H9ARR7"/>
<keyword evidence="2" id="KW-0808">Transferase</keyword>
<reference evidence="2 3" key="1">
    <citation type="journal article" date="2006" name="Int. J. Syst. Evol. Microbiol.">
        <title>Costertonia aggregata gen. nov., sp. nov., a mesophilic marine bacterium of the family Flavobacteriaceae, isolated from a mature biofilm.</title>
        <authorList>
            <person name="Kwon K.K."/>
            <person name="Lee Y.K."/>
            <person name="Lee H.K."/>
        </authorList>
    </citation>
    <scope>NUCLEOTIDE SEQUENCE [LARGE SCALE GENOMIC DNA]</scope>
    <source>
        <strain evidence="2 3">KCCM 42265</strain>
    </source>
</reference>
<proteinExistence type="predicted"/>
<dbReference type="GO" id="GO:0016747">
    <property type="term" value="F:acyltransferase activity, transferring groups other than amino-acyl groups"/>
    <property type="evidence" value="ECO:0007669"/>
    <property type="project" value="InterPro"/>
</dbReference>
<keyword evidence="3" id="KW-1185">Reference proteome</keyword>
<feature type="domain" description="N-acetyltransferase" evidence="1">
    <location>
        <begin position="13"/>
        <end position="172"/>
    </location>
</feature>
<name>A0A7H9ARR7_9FLAO</name>
<dbReference type="RefSeq" id="WP_179242462.1">
    <property type="nucleotide sequence ID" value="NZ_CP058595.1"/>
</dbReference>
<dbReference type="PROSITE" id="PS51186">
    <property type="entry name" value="GNAT"/>
    <property type="match status" value="1"/>
</dbReference>
<dbReference type="Pfam" id="PF13302">
    <property type="entry name" value="Acetyltransf_3"/>
    <property type="match status" value="1"/>
</dbReference>
<dbReference type="EMBL" id="CP058595">
    <property type="protein sequence ID" value="QLG46181.1"/>
    <property type="molecule type" value="Genomic_DNA"/>
</dbReference>
<dbReference type="InterPro" id="IPR051531">
    <property type="entry name" value="N-acetyltransferase"/>
</dbReference>
<dbReference type="KEGG" id="cagg:HYG79_12760"/>
<dbReference type="SUPFAM" id="SSF55729">
    <property type="entry name" value="Acyl-CoA N-acyltransferases (Nat)"/>
    <property type="match status" value="1"/>
</dbReference>
<dbReference type="Proteomes" id="UP000509302">
    <property type="component" value="Chromosome"/>
</dbReference>
<accession>A0A7H9ARR7</accession>
<dbReference type="InterPro" id="IPR016181">
    <property type="entry name" value="Acyl_CoA_acyltransferase"/>
</dbReference>
<evidence type="ECO:0000259" key="1">
    <source>
        <dbReference type="PROSITE" id="PS51186"/>
    </source>
</evidence>
<evidence type="ECO:0000313" key="2">
    <source>
        <dbReference type="EMBL" id="QLG46181.1"/>
    </source>
</evidence>
<dbReference type="Gene3D" id="3.40.630.30">
    <property type="match status" value="1"/>
</dbReference>
<sequence>MDFLLVGRETKRLAFREVRPTDFEDWLPFHQDKRTSEFWEGLSLNPIEACEQDLERTFYRYKNRLGGKNAVLLKETGQLIGQCGLLLQNVDGQKELEIGYSILPEYWKKGFATEAAIKCKQHAKKNKLAKTLISIIQVNNIPSQKVALANGMVLEKTTTYHKNLVHIFRVRL</sequence>
<dbReference type="PANTHER" id="PTHR43792:SF1">
    <property type="entry name" value="N-ACETYLTRANSFERASE DOMAIN-CONTAINING PROTEIN"/>
    <property type="match status" value="1"/>
</dbReference>
<gene>
    <name evidence="2" type="ORF">HYG79_12760</name>
</gene>